<dbReference type="EMBL" id="PQFF01000383">
    <property type="protein sequence ID" value="RHZ53892.1"/>
    <property type="molecule type" value="Genomic_DNA"/>
</dbReference>
<organism evidence="1 2">
    <name type="scientific">Diversispora epigaea</name>
    <dbReference type="NCBI Taxonomy" id="1348612"/>
    <lineage>
        <taxon>Eukaryota</taxon>
        <taxon>Fungi</taxon>
        <taxon>Fungi incertae sedis</taxon>
        <taxon>Mucoromycota</taxon>
        <taxon>Glomeromycotina</taxon>
        <taxon>Glomeromycetes</taxon>
        <taxon>Diversisporales</taxon>
        <taxon>Diversisporaceae</taxon>
        <taxon>Diversispora</taxon>
    </lineage>
</organism>
<protein>
    <submittedName>
        <fullName evidence="1">Uncharacterized protein</fullName>
    </submittedName>
</protein>
<evidence type="ECO:0000313" key="2">
    <source>
        <dbReference type="Proteomes" id="UP000266861"/>
    </source>
</evidence>
<proteinExistence type="predicted"/>
<comment type="caution">
    <text evidence="1">The sequence shown here is derived from an EMBL/GenBank/DDBJ whole genome shotgun (WGS) entry which is preliminary data.</text>
</comment>
<dbReference type="OrthoDB" id="10266508at2759"/>
<dbReference type="STRING" id="1348612.A0A397GSA0"/>
<accession>A0A397GSA0</accession>
<sequence length="91" mass="9804">MVEQLQTFATELNRISLEIGTKGLLGGQILVSGAEGTRKVLTVRSIACGDLSKKITVDVKGEILDLKNTLSIFSTEVTRVALEVETEEKLG</sequence>
<keyword evidence="2" id="KW-1185">Reference proteome</keyword>
<reference evidence="1 2" key="1">
    <citation type="submission" date="2018-08" db="EMBL/GenBank/DDBJ databases">
        <title>Genome and evolution of the arbuscular mycorrhizal fungus Diversispora epigaea (formerly Glomus versiforme) and its bacterial endosymbionts.</title>
        <authorList>
            <person name="Sun X."/>
            <person name="Fei Z."/>
            <person name="Harrison M."/>
        </authorList>
    </citation>
    <scope>NUCLEOTIDE SEQUENCE [LARGE SCALE GENOMIC DNA]</scope>
    <source>
        <strain evidence="1 2">IT104</strain>
    </source>
</reference>
<name>A0A397GSA0_9GLOM</name>
<dbReference type="AlphaFoldDB" id="A0A397GSA0"/>
<gene>
    <name evidence="1" type="ORF">Glove_433g19</name>
</gene>
<dbReference type="Proteomes" id="UP000266861">
    <property type="component" value="Unassembled WGS sequence"/>
</dbReference>
<evidence type="ECO:0000313" key="1">
    <source>
        <dbReference type="EMBL" id="RHZ53892.1"/>
    </source>
</evidence>